<dbReference type="GO" id="GO:0071555">
    <property type="term" value="P:cell wall organization"/>
    <property type="evidence" value="ECO:0007669"/>
    <property type="project" value="UniProtKB-KW"/>
</dbReference>
<comment type="caution">
    <text evidence="13">The sequence shown here is derived from an EMBL/GenBank/DDBJ whole genome shotgun (WGS) entry which is preliminary data.</text>
</comment>
<dbReference type="PANTHER" id="PTHR33308">
    <property type="entry name" value="PEPTIDOGLYCAN HYDROLASE FLGJ"/>
    <property type="match status" value="1"/>
</dbReference>
<keyword evidence="13" id="KW-0969">Cilium</keyword>
<gene>
    <name evidence="13" type="primary">flgJ</name>
    <name evidence="13" type="ORF">GCM10007167_19350</name>
</gene>
<keyword evidence="14" id="KW-1185">Reference proteome</keyword>
<proteinExistence type="inferred from homology"/>
<dbReference type="Pfam" id="PF10135">
    <property type="entry name" value="Rod-binding"/>
    <property type="match status" value="1"/>
</dbReference>
<keyword evidence="7" id="KW-1005">Bacterial flagellum biogenesis</keyword>
<keyword evidence="6" id="KW-0574">Periplasm</keyword>
<dbReference type="InterPro" id="IPR013377">
    <property type="entry name" value="FlgJ"/>
</dbReference>
<dbReference type="InterPro" id="IPR019301">
    <property type="entry name" value="Flagellar_prot_FlgJ_N"/>
</dbReference>
<dbReference type="GO" id="GO:0042597">
    <property type="term" value="C:periplasmic space"/>
    <property type="evidence" value="ECO:0007669"/>
    <property type="project" value="UniProtKB-SubCell"/>
</dbReference>
<keyword evidence="13" id="KW-0282">Flagellum</keyword>
<dbReference type="PANTHER" id="PTHR33308:SF9">
    <property type="entry name" value="PEPTIDOGLYCAN HYDROLASE FLGJ"/>
    <property type="match status" value="1"/>
</dbReference>
<evidence type="ECO:0000256" key="4">
    <source>
        <dbReference type="ARBA" id="ARBA00007974"/>
    </source>
</evidence>
<dbReference type="PRINTS" id="PR01002">
    <property type="entry name" value="FLGFLGJ"/>
</dbReference>
<evidence type="ECO:0000256" key="11">
    <source>
        <dbReference type="ARBA" id="ARBA00030835"/>
    </source>
</evidence>
<dbReference type="GO" id="GO:0004040">
    <property type="term" value="F:amidase activity"/>
    <property type="evidence" value="ECO:0007669"/>
    <property type="project" value="InterPro"/>
</dbReference>
<dbReference type="AlphaFoldDB" id="A0A919DDR7"/>
<keyword evidence="10" id="KW-0961">Cell wall biogenesis/degradation</keyword>
<evidence type="ECO:0000256" key="2">
    <source>
        <dbReference type="ARBA" id="ARBA00004418"/>
    </source>
</evidence>
<comment type="similarity">
    <text evidence="3">In the N-terminal section; belongs to the FlgJ family.</text>
</comment>
<reference evidence="13" key="1">
    <citation type="journal article" date="2014" name="Int. J. Syst. Evol. Microbiol.">
        <title>Complete genome sequence of Corynebacterium casei LMG S-19264T (=DSM 44701T), isolated from a smear-ripened cheese.</title>
        <authorList>
            <consortium name="US DOE Joint Genome Institute (JGI-PGF)"/>
            <person name="Walter F."/>
            <person name="Albersmeier A."/>
            <person name="Kalinowski J."/>
            <person name="Ruckert C."/>
        </authorList>
    </citation>
    <scope>NUCLEOTIDE SEQUENCE</scope>
    <source>
        <strain evidence="13">KCTC 32020</strain>
    </source>
</reference>
<dbReference type="SUPFAM" id="SSF53955">
    <property type="entry name" value="Lysozyme-like"/>
    <property type="match status" value="1"/>
</dbReference>
<sequence length="318" mass="33772">MQLRPTALPLASSAPQDAKSIDKAARALEGEFARMMIRAMRQTGLGEDASFPGAAAQYRDLYDGQLAEMITRGRGLGLAETIRRQLGAQSASSAPPSAPLPLGRAAAAPMPLYTGVTPPALPIAPRAPTVPGASPSWPRADDWQATPRQVAEAARPAREGASRAERFVAEIWPLAKQAAQQLGVDPKTLVAQAALETGWGRRQIRTGDGASANNLFGIKATGWSGERARNLTTEYVGGEPRRESAQFRVYGSMAESFADYVRLLSGNPRYAEALRAGGDGRRFAQALQKAGYATDPHYADKLIAIAEGPTLKRALAGL</sequence>
<evidence type="ECO:0000256" key="10">
    <source>
        <dbReference type="ARBA" id="ARBA00023316"/>
    </source>
</evidence>
<evidence type="ECO:0000256" key="8">
    <source>
        <dbReference type="ARBA" id="ARBA00022801"/>
    </source>
</evidence>
<dbReference type="InterPro" id="IPR002901">
    <property type="entry name" value="MGlyc_endo_b_GlcNAc-like_dom"/>
</dbReference>
<evidence type="ECO:0000259" key="12">
    <source>
        <dbReference type="SMART" id="SM00047"/>
    </source>
</evidence>
<evidence type="ECO:0000256" key="5">
    <source>
        <dbReference type="ARBA" id="ARBA00013433"/>
    </source>
</evidence>
<dbReference type="InterPro" id="IPR051056">
    <property type="entry name" value="Glycosyl_Hydrolase_73"/>
</dbReference>
<reference evidence="13" key="2">
    <citation type="submission" date="2020-09" db="EMBL/GenBank/DDBJ databases">
        <authorList>
            <person name="Sun Q."/>
            <person name="Kim S."/>
        </authorList>
    </citation>
    <scope>NUCLEOTIDE SEQUENCE</scope>
    <source>
        <strain evidence="13">KCTC 32020</strain>
    </source>
</reference>
<dbReference type="InterPro" id="IPR023346">
    <property type="entry name" value="Lysozyme-like_dom_sf"/>
</dbReference>
<dbReference type="RefSeq" id="WP_186760900.1">
    <property type="nucleotide sequence ID" value="NZ_BNCF01000010.1"/>
</dbReference>
<name>A0A919DDR7_9GAMM</name>
<dbReference type="Pfam" id="PF01832">
    <property type="entry name" value="Glucosaminidase"/>
    <property type="match status" value="1"/>
</dbReference>
<keyword evidence="9" id="KW-0326">Glycosidase</keyword>
<organism evidence="13 14">
    <name type="scientific">Vulcaniibacterium thermophilum</name>
    <dbReference type="NCBI Taxonomy" id="1169913"/>
    <lineage>
        <taxon>Bacteria</taxon>
        <taxon>Pseudomonadati</taxon>
        <taxon>Pseudomonadota</taxon>
        <taxon>Gammaproteobacteria</taxon>
        <taxon>Lysobacterales</taxon>
        <taxon>Lysobacteraceae</taxon>
        <taxon>Vulcaniibacterium</taxon>
    </lineage>
</organism>
<comment type="function">
    <text evidence="1">Flagellum-specific muramidase which hydrolyzes the peptidoglycan layer to assemble the rod structure in the periplasmic space.</text>
</comment>
<dbReference type="Gene3D" id="2.10.70.40">
    <property type="entry name" value="peptidoglycan hydrolase"/>
    <property type="match status" value="1"/>
</dbReference>
<dbReference type="SMART" id="SM00047">
    <property type="entry name" value="LYZ2"/>
    <property type="match status" value="1"/>
</dbReference>
<dbReference type="GO" id="GO:0071973">
    <property type="term" value="P:bacterial-type flagellum-dependent cell motility"/>
    <property type="evidence" value="ECO:0007669"/>
    <property type="project" value="TreeGrafter"/>
</dbReference>
<evidence type="ECO:0000256" key="3">
    <source>
        <dbReference type="ARBA" id="ARBA00006880"/>
    </source>
</evidence>
<evidence type="ECO:0000313" key="14">
    <source>
        <dbReference type="Proteomes" id="UP000636453"/>
    </source>
</evidence>
<evidence type="ECO:0000256" key="1">
    <source>
        <dbReference type="ARBA" id="ARBA00002954"/>
    </source>
</evidence>
<accession>A0A919DDR7</accession>
<evidence type="ECO:0000256" key="7">
    <source>
        <dbReference type="ARBA" id="ARBA00022795"/>
    </source>
</evidence>
<dbReference type="GO" id="GO:0044780">
    <property type="term" value="P:bacterial-type flagellum assembly"/>
    <property type="evidence" value="ECO:0007669"/>
    <property type="project" value="InterPro"/>
</dbReference>
<keyword evidence="13" id="KW-0966">Cell projection</keyword>
<feature type="domain" description="Mannosyl-glycoprotein endo-beta-N-acetylglucosamidase-like" evidence="12">
    <location>
        <begin position="158"/>
        <end position="315"/>
    </location>
</feature>
<protein>
    <recommendedName>
        <fullName evidence="5">Peptidoglycan hydrolase FlgJ</fullName>
    </recommendedName>
    <alternativeName>
        <fullName evidence="11">Muramidase FlgJ</fullName>
    </alternativeName>
</protein>
<evidence type="ECO:0000313" key="13">
    <source>
        <dbReference type="EMBL" id="GHE37332.1"/>
    </source>
</evidence>
<dbReference type="Proteomes" id="UP000636453">
    <property type="component" value="Unassembled WGS sequence"/>
</dbReference>
<dbReference type="NCBIfam" id="TIGR02541">
    <property type="entry name" value="flagell_FlgJ"/>
    <property type="match status" value="1"/>
</dbReference>
<comment type="subcellular location">
    <subcellularLocation>
        <location evidence="2">Periplasm</location>
    </subcellularLocation>
</comment>
<comment type="similarity">
    <text evidence="4">In the C-terminal section; belongs to the glycosyl hydrolase 73 family.</text>
</comment>
<keyword evidence="8" id="KW-0378">Hydrolase</keyword>
<dbReference type="EMBL" id="BNCF01000010">
    <property type="protein sequence ID" value="GHE37332.1"/>
    <property type="molecule type" value="Genomic_DNA"/>
</dbReference>
<dbReference type="GO" id="GO:0016798">
    <property type="term" value="F:hydrolase activity, acting on glycosyl bonds"/>
    <property type="evidence" value="ECO:0007669"/>
    <property type="project" value="UniProtKB-KW"/>
</dbReference>
<evidence type="ECO:0000256" key="6">
    <source>
        <dbReference type="ARBA" id="ARBA00022764"/>
    </source>
</evidence>
<dbReference type="Gene3D" id="1.10.530.10">
    <property type="match status" value="1"/>
</dbReference>
<evidence type="ECO:0000256" key="9">
    <source>
        <dbReference type="ARBA" id="ARBA00023295"/>
    </source>
</evidence>